<name>A0ABS1BCA8_9MICO</name>
<dbReference type="InterPro" id="IPR002347">
    <property type="entry name" value="SDR_fam"/>
</dbReference>
<dbReference type="RefSeq" id="WP_200502480.1">
    <property type="nucleotide sequence ID" value="NZ_JAEDAJ010000005.1"/>
</dbReference>
<gene>
    <name evidence="3" type="ORF">I8D64_10305</name>
</gene>
<dbReference type="NCBIfam" id="NF005754">
    <property type="entry name" value="PRK07578.1"/>
    <property type="match status" value="1"/>
</dbReference>
<dbReference type="Proteomes" id="UP000612352">
    <property type="component" value="Unassembled WGS sequence"/>
</dbReference>
<dbReference type="InterPro" id="IPR036291">
    <property type="entry name" value="NAD(P)-bd_dom_sf"/>
</dbReference>
<dbReference type="EMBL" id="JAEDAJ010000005">
    <property type="protein sequence ID" value="MBK0331797.1"/>
    <property type="molecule type" value="Genomic_DNA"/>
</dbReference>
<protein>
    <submittedName>
        <fullName evidence="3">Short chain dehydrogenase</fullName>
    </submittedName>
</protein>
<reference evidence="3 4" key="1">
    <citation type="submission" date="2020-12" db="EMBL/GenBank/DDBJ databases">
        <title>Brachybacterium sp. MASK1Z-5, whole genome shotgun sequence.</title>
        <authorList>
            <person name="Tuo L."/>
        </authorList>
    </citation>
    <scope>NUCLEOTIDE SEQUENCE [LARGE SCALE GENOMIC DNA]</scope>
    <source>
        <strain evidence="3 4">MASK1Z-5</strain>
    </source>
</reference>
<dbReference type="CDD" id="cd11731">
    <property type="entry name" value="Lin1944_like_SDR_c"/>
    <property type="match status" value="1"/>
</dbReference>
<keyword evidence="2" id="KW-0560">Oxidoreductase</keyword>
<dbReference type="Gene3D" id="3.40.50.720">
    <property type="entry name" value="NAD(P)-binding Rossmann-like Domain"/>
    <property type="match status" value="1"/>
</dbReference>
<comment type="caution">
    <text evidence="3">The sequence shown here is derived from an EMBL/GenBank/DDBJ whole genome shotgun (WGS) entry which is preliminary data.</text>
</comment>
<dbReference type="Pfam" id="PF13561">
    <property type="entry name" value="adh_short_C2"/>
    <property type="match status" value="1"/>
</dbReference>
<dbReference type="InterPro" id="IPR051122">
    <property type="entry name" value="SDR_DHRS6-like"/>
</dbReference>
<dbReference type="SUPFAM" id="SSF51735">
    <property type="entry name" value="NAD(P)-binding Rossmann-fold domains"/>
    <property type="match status" value="1"/>
</dbReference>
<organism evidence="3 4">
    <name type="scientific">Brachybacterium halotolerans</name>
    <dbReference type="NCBI Taxonomy" id="2795215"/>
    <lineage>
        <taxon>Bacteria</taxon>
        <taxon>Bacillati</taxon>
        <taxon>Actinomycetota</taxon>
        <taxon>Actinomycetes</taxon>
        <taxon>Micrococcales</taxon>
        <taxon>Dermabacteraceae</taxon>
        <taxon>Brachybacterium</taxon>
    </lineage>
</organism>
<evidence type="ECO:0000256" key="1">
    <source>
        <dbReference type="ARBA" id="ARBA00006484"/>
    </source>
</evidence>
<evidence type="ECO:0000313" key="4">
    <source>
        <dbReference type="Proteomes" id="UP000612352"/>
    </source>
</evidence>
<dbReference type="PRINTS" id="PR00081">
    <property type="entry name" value="GDHRDH"/>
</dbReference>
<keyword evidence="4" id="KW-1185">Reference proteome</keyword>
<dbReference type="PANTHER" id="PTHR43477:SF1">
    <property type="entry name" value="DIHYDROANTICAPSIN 7-DEHYDROGENASE"/>
    <property type="match status" value="1"/>
</dbReference>
<comment type="similarity">
    <text evidence="1">Belongs to the short-chain dehydrogenases/reductases (SDR) family.</text>
</comment>
<evidence type="ECO:0000313" key="3">
    <source>
        <dbReference type="EMBL" id="MBK0331797.1"/>
    </source>
</evidence>
<proteinExistence type="inferred from homology"/>
<dbReference type="PANTHER" id="PTHR43477">
    <property type="entry name" value="DIHYDROANTICAPSIN 7-DEHYDROGENASE"/>
    <property type="match status" value="1"/>
</dbReference>
<accession>A0ABS1BCA8</accession>
<evidence type="ECO:0000256" key="2">
    <source>
        <dbReference type="ARBA" id="ARBA00023002"/>
    </source>
</evidence>
<sequence length="199" mass="20173">MTKRILVVGAHGLIGSEAASALEAAGHEVIRASRNSGEHVDLTDPASIEALFERIGDVDAVVSATGVVAFKPFTELTLDDFRDGVADKALGQIALVTHGAAHVRDGGSFTLTSGVLSAEPIETGAAASVANGALDSFAIAAAVGLPRGIRINTVSPSVIAEATGYHSSFPGFPQTPVAEAARAVVRSVDGVETGQIFSV</sequence>